<evidence type="ECO:0000256" key="6">
    <source>
        <dbReference type="ARBA" id="ARBA00022694"/>
    </source>
</evidence>
<evidence type="ECO:0000256" key="8">
    <source>
        <dbReference type="ARBA" id="ARBA00049202"/>
    </source>
</evidence>
<dbReference type="SUPFAM" id="SSF111278">
    <property type="entry name" value="SSo0622-like"/>
    <property type="match status" value="1"/>
</dbReference>
<keyword evidence="5" id="KW-0949">S-adenosyl-L-methionine</keyword>
<feature type="domain" description="tRNA wybutosine-synthesizing protein" evidence="9">
    <location>
        <begin position="59"/>
        <end position="297"/>
    </location>
</feature>
<name>A0A1X0NRX8_9TRYP</name>
<dbReference type="Proteomes" id="UP000192257">
    <property type="component" value="Unassembled WGS sequence"/>
</dbReference>
<comment type="caution">
    <text evidence="10">The sequence shown here is derived from an EMBL/GenBank/DDBJ whole genome shotgun (WGS) entry which is preliminary data.</text>
</comment>
<dbReference type="GO" id="GO:0008033">
    <property type="term" value="P:tRNA processing"/>
    <property type="evidence" value="ECO:0007669"/>
    <property type="project" value="UniProtKB-KW"/>
</dbReference>
<dbReference type="InterPro" id="IPR036602">
    <property type="entry name" value="tRNA_yW-synthesising-like_sf"/>
</dbReference>
<gene>
    <name evidence="10" type="ORF">TM35_000222650</name>
</gene>
<evidence type="ECO:0000256" key="5">
    <source>
        <dbReference type="ARBA" id="ARBA00022691"/>
    </source>
</evidence>
<dbReference type="VEuPathDB" id="TriTrypDB:TM35_000222650"/>
<reference evidence="10 11" key="1">
    <citation type="submission" date="2017-03" db="EMBL/GenBank/DDBJ databases">
        <title>An alternative strategy for trypanosome survival in the mammalian bloodstream revealed through genome and transcriptome analysis of the ubiquitous bovine parasite Trypanosoma (Megatrypanum) theileri.</title>
        <authorList>
            <person name="Kelly S."/>
            <person name="Ivens A."/>
            <person name="Mott A."/>
            <person name="O'Neill E."/>
            <person name="Emms D."/>
            <person name="Macleod O."/>
            <person name="Voorheis P."/>
            <person name="Matthews J."/>
            <person name="Matthews K."/>
            <person name="Carrington M."/>
        </authorList>
    </citation>
    <scope>NUCLEOTIDE SEQUENCE [LARGE SCALE GENOMIC DNA]</scope>
    <source>
        <strain evidence="10">Edinburgh</strain>
    </source>
</reference>
<dbReference type="EMBL" id="NBCO01000022">
    <property type="protein sequence ID" value="ORC87466.1"/>
    <property type="molecule type" value="Genomic_DNA"/>
</dbReference>
<comment type="catalytic activity">
    <reaction evidence="8">
        <text>4-demethyl-7-[(3S)-3-amino-3-carboxypropyl]wyosine(37) in tRNA(Phe) + S-adenosyl-L-methionine = 7-[(3S)-3-amino-3-carboxypropyl]wyosine(37) in tRNA(Phe) + S-adenosyl-L-homocysteine + H(+)</text>
        <dbReference type="Rhea" id="RHEA:36635"/>
        <dbReference type="Rhea" id="RHEA-COMP:10378"/>
        <dbReference type="Rhea" id="RHEA-COMP:10379"/>
        <dbReference type="ChEBI" id="CHEBI:15378"/>
        <dbReference type="ChEBI" id="CHEBI:57856"/>
        <dbReference type="ChEBI" id="CHEBI:59789"/>
        <dbReference type="ChEBI" id="CHEBI:73543"/>
        <dbReference type="ChEBI" id="CHEBI:73550"/>
        <dbReference type="EC" id="2.1.1.282"/>
    </reaction>
</comment>
<evidence type="ECO:0000256" key="4">
    <source>
        <dbReference type="ARBA" id="ARBA00022679"/>
    </source>
</evidence>
<evidence type="ECO:0000256" key="7">
    <source>
        <dbReference type="ARBA" id="ARBA00030554"/>
    </source>
</evidence>
<dbReference type="STRING" id="67003.A0A1X0NRX8"/>
<comment type="similarity">
    <text evidence="1">Belongs to the TYW3 family.</text>
</comment>
<keyword evidence="6" id="KW-0819">tRNA processing</keyword>
<keyword evidence="4" id="KW-0808">Transferase</keyword>
<proteinExistence type="inferred from homology"/>
<dbReference type="OrthoDB" id="263283at2759"/>
<dbReference type="RefSeq" id="XP_028881532.1">
    <property type="nucleotide sequence ID" value="XM_029027312.1"/>
</dbReference>
<dbReference type="InterPro" id="IPR003827">
    <property type="entry name" value="tRNA_yW-synthesising"/>
</dbReference>
<keyword evidence="3" id="KW-0489">Methyltransferase</keyword>
<evidence type="ECO:0000256" key="1">
    <source>
        <dbReference type="ARBA" id="ARBA00008569"/>
    </source>
</evidence>
<accession>A0A1X0NRX8</accession>
<evidence type="ECO:0000256" key="2">
    <source>
        <dbReference type="ARBA" id="ARBA00012750"/>
    </source>
</evidence>
<evidence type="ECO:0000256" key="3">
    <source>
        <dbReference type="ARBA" id="ARBA00022603"/>
    </source>
</evidence>
<dbReference type="Pfam" id="PF02676">
    <property type="entry name" value="TYW3"/>
    <property type="match status" value="1"/>
</dbReference>
<dbReference type="AlphaFoldDB" id="A0A1X0NRX8"/>
<dbReference type="GeneID" id="39987092"/>
<dbReference type="PANTHER" id="PTHR48418:SF1">
    <property type="entry name" value="TRNA WYBUTOSINE-SYNTHESIZING PROTEIN 3"/>
    <property type="match status" value="1"/>
</dbReference>
<dbReference type="GO" id="GO:0032259">
    <property type="term" value="P:methylation"/>
    <property type="evidence" value="ECO:0007669"/>
    <property type="project" value="UniProtKB-KW"/>
</dbReference>
<sequence length="302" mass="34363">MLRRCAFRCNTAAAASTVVIPTTTNSNTNSSGNTNTVRTGVNSKNHVTPQHVPSTLFLERREKILSDLRENKNDKSLAGRVDPQIAPLVMFINENFTSYVTSSSCSGRASLFHKGLTSDPLPTERVERKRGSFGQGTLFQSHDRFHDMESVVVEHLTPTLENFAAWRKQQEEYKNNDPVVYKTELLQLKFEPMIIHILCETMEDASKLLQCATESGQMESGVLSFSRWTNEQRKITCCITSSLRLDIPLFAEGQWLLGHANFNSPEWRALLMNSVRHMNMLFDENEERRSRFTSELKTRLLG</sequence>
<protein>
    <recommendedName>
        <fullName evidence="2">tRNA(Phe) 7-[(3-amino-3-carboxypropyl)-4-demethylwyosine(37)-N(4)]-methyltransferase</fullName>
        <ecNumber evidence="2">2.1.1.282</ecNumber>
    </recommendedName>
    <alternativeName>
        <fullName evidence="7">tRNA(Phe) 7-((3-amino-3-carboxypropyl)-4-demethylwyosine(37)-N(4))-methyltransferase</fullName>
    </alternativeName>
</protein>
<evidence type="ECO:0000259" key="9">
    <source>
        <dbReference type="Pfam" id="PF02676"/>
    </source>
</evidence>
<dbReference type="PANTHER" id="PTHR48418">
    <property type="entry name" value="TRNA WYBUTOSINE-SYNTHESIZING PROTEIN 3"/>
    <property type="match status" value="1"/>
</dbReference>
<evidence type="ECO:0000313" key="10">
    <source>
        <dbReference type="EMBL" id="ORC87466.1"/>
    </source>
</evidence>
<dbReference type="EC" id="2.1.1.282" evidence="2"/>
<dbReference type="GO" id="GO:0008168">
    <property type="term" value="F:methyltransferase activity"/>
    <property type="evidence" value="ECO:0007669"/>
    <property type="project" value="UniProtKB-KW"/>
</dbReference>
<dbReference type="Gene3D" id="3.30.1960.10">
    <property type="entry name" value="tRNA wybutosine-synthesizing-like"/>
    <property type="match status" value="1"/>
</dbReference>
<organism evidence="10 11">
    <name type="scientific">Trypanosoma theileri</name>
    <dbReference type="NCBI Taxonomy" id="67003"/>
    <lineage>
        <taxon>Eukaryota</taxon>
        <taxon>Discoba</taxon>
        <taxon>Euglenozoa</taxon>
        <taxon>Kinetoplastea</taxon>
        <taxon>Metakinetoplastina</taxon>
        <taxon>Trypanosomatida</taxon>
        <taxon>Trypanosomatidae</taxon>
        <taxon>Trypanosoma</taxon>
    </lineage>
</organism>
<evidence type="ECO:0000313" key="11">
    <source>
        <dbReference type="Proteomes" id="UP000192257"/>
    </source>
</evidence>
<keyword evidence="11" id="KW-1185">Reference proteome</keyword>